<evidence type="ECO:0000259" key="6">
    <source>
        <dbReference type="PROSITE" id="PS50600"/>
    </source>
</evidence>
<dbReference type="Gene3D" id="3.30.519.10">
    <property type="entry name" value="Guanine Nucleotide Dissociation Inhibitor, domain 2"/>
    <property type="match status" value="1"/>
</dbReference>
<dbReference type="EMBL" id="JAQIZT010000007">
    <property type="protein sequence ID" value="KAJ6991231.1"/>
    <property type="molecule type" value="Genomic_DNA"/>
</dbReference>
<dbReference type="InterPro" id="IPR038765">
    <property type="entry name" value="Papain-like_cys_pep_sf"/>
</dbReference>
<comment type="similarity">
    <text evidence="1">Belongs to the peptidase C48 family.</text>
</comment>
<comment type="caution">
    <text evidence="8">The sequence shown here is derived from an EMBL/GenBank/DDBJ whole genome shotgun (WGS) entry which is preliminary data.</text>
</comment>
<name>A0AAD6VXI9_9ROSI</name>
<dbReference type="Gene3D" id="3.50.50.60">
    <property type="entry name" value="FAD/NAD(P)-binding domain"/>
    <property type="match status" value="1"/>
</dbReference>
<feature type="region of interest" description="Disordered" evidence="5">
    <location>
        <begin position="1267"/>
        <end position="1307"/>
    </location>
</feature>
<organism evidence="8 9">
    <name type="scientific">Populus alba x Populus x berolinensis</name>
    <dbReference type="NCBI Taxonomy" id="444605"/>
    <lineage>
        <taxon>Eukaryota</taxon>
        <taxon>Viridiplantae</taxon>
        <taxon>Streptophyta</taxon>
        <taxon>Embryophyta</taxon>
        <taxon>Tracheophyta</taxon>
        <taxon>Spermatophyta</taxon>
        <taxon>Magnoliopsida</taxon>
        <taxon>eudicotyledons</taxon>
        <taxon>Gunneridae</taxon>
        <taxon>Pentapetalae</taxon>
        <taxon>rosids</taxon>
        <taxon>fabids</taxon>
        <taxon>Malpighiales</taxon>
        <taxon>Salicaceae</taxon>
        <taxon>Saliceae</taxon>
        <taxon>Populus</taxon>
    </lineage>
</organism>
<dbReference type="InterPro" id="IPR003653">
    <property type="entry name" value="Peptidase_C48_C"/>
</dbReference>
<keyword evidence="3" id="KW-0645">Protease</keyword>
<dbReference type="Gene3D" id="1.10.418.20">
    <property type="match status" value="1"/>
</dbReference>
<dbReference type="GO" id="GO:0006508">
    <property type="term" value="P:proteolysis"/>
    <property type="evidence" value="ECO:0007669"/>
    <property type="project" value="UniProtKB-KW"/>
</dbReference>
<dbReference type="PROSITE" id="PS51297">
    <property type="entry name" value="K_BOX"/>
    <property type="match status" value="1"/>
</dbReference>
<dbReference type="Gene3D" id="1.10.405.10">
    <property type="entry name" value="Guanine Nucleotide Dissociation Inhibitor, domain 1"/>
    <property type="match status" value="1"/>
</dbReference>
<feature type="compositionally biased region" description="Polar residues" evidence="5">
    <location>
        <begin position="1279"/>
        <end position="1295"/>
    </location>
</feature>
<dbReference type="FunFam" id="1.10.405.10:FF:000010">
    <property type="entry name" value="Guanosine nucleotide diphosphate dissociation inhibitor"/>
    <property type="match status" value="1"/>
</dbReference>
<dbReference type="GO" id="GO:0007264">
    <property type="term" value="P:small GTPase-mediated signal transduction"/>
    <property type="evidence" value="ECO:0007669"/>
    <property type="project" value="InterPro"/>
</dbReference>
<dbReference type="InterPro" id="IPR002487">
    <property type="entry name" value="TF_Kbox"/>
</dbReference>
<proteinExistence type="inferred from homology"/>
<keyword evidence="9" id="KW-1185">Reference proteome</keyword>
<feature type="compositionally biased region" description="Low complexity" evidence="5">
    <location>
        <begin position="1296"/>
        <end position="1307"/>
    </location>
</feature>
<dbReference type="GO" id="GO:0005634">
    <property type="term" value="C:nucleus"/>
    <property type="evidence" value="ECO:0007669"/>
    <property type="project" value="InterPro"/>
</dbReference>
<dbReference type="SUPFAM" id="SSF54373">
    <property type="entry name" value="FAD-linked reductases, C-terminal domain"/>
    <property type="match status" value="1"/>
</dbReference>
<dbReference type="Gene3D" id="3.30.310.130">
    <property type="entry name" value="Ubiquitin-related"/>
    <property type="match status" value="1"/>
</dbReference>
<dbReference type="InterPro" id="IPR000806">
    <property type="entry name" value="RabGDI"/>
</dbReference>
<dbReference type="PANTHER" id="PTHR47764">
    <property type="entry name" value="UBIQUITIN-LIKE-SPECIFIC PROTEASE 2B-RELATED"/>
    <property type="match status" value="1"/>
</dbReference>
<protein>
    <submittedName>
        <fullName evidence="8">Uncharacterized protein</fullName>
    </submittedName>
</protein>
<dbReference type="SUPFAM" id="SSF54001">
    <property type="entry name" value="Cysteine proteinases"/>
    <property type="match status" value="1"/>
</dbReference>
<dbReference type="InterPro" id="IPR018203">
    <property type="entry name" value="GDP_dissociation_inhibitor"/>
</dbReference>
<dbReference type="GO" id="GO:0008234">
    <property type="term" value="F:cysteine-type peptidase activity"/>
    <property type="evidence" value="ECO:0007669"/>
    <property type="project" value="InterPro"/>
</dbReference>
<accession>A0AAD6VXI9</accession>
<evidence type="ECO:0000259" key="7">
    <source>
        <dbReference type="PROSITE" id="PS51297"/>
    </source>
</evidence>
<dbReference type="Proteomes" id="UP001164929">
    <property type="component" value="Chromosome 7"/>
</dbReference>
<evidence type="ECO:0000313" key="9">
    <source>
        <dbReference type="Proteomes" id="UP001164929"/>
    </source>
</evidence>
<evidence type="ECO:0000256" key="2">
    <source>
        <dbReference type="ARBA" id="ARBA00005593"/>
    </source>
</evidence>
<dbReference type="PRINTS" id="PR00892">
    <property type="entry name" value="RABGDI"/>
</dbReference>
<evidence type="ECO:0000256" key="1">
    <source>
        <dbReference type="ARBA" id="ARBA00005234"/>
    </source>
</evidence>
<sequence>MGQVIERRNLHPKNIDTLDQPSLEKQLDGGVHAMLIKEIAKKNRELRHMRGEDLQGLDLEELQKLEKIIEGSLHRLVEEKGGKIINEIDALKIKGEQLVEENQRLKQQVMSLLAGQGHLLEPGLSSDSLGTNISSMGSVDPRQDCDSSYYDVIVLGTGLKECILSGLFSVDGLKVLHMDRNDYYGGESTSLNLNQLWKRFRGSDTPPESLGASKEYNVDMIPKFIIANGGLVRVLIHTDVTKYLHFKAVDGSFVYNKGKIYKVPATDVEALKSPLMGLFEKRRARKFFIFVQDYEENDPKSHEGLDLTKVTAREVISKYGLEDDTIDFIGHALALHLDDSYLDQPALDFVKRMKLYADSLARFQGGSPYIYPLYGLAELPQSFARLSAVYGGTYMLNKPECKVEFDESGKAIGVTSEGETAKCKKVVCDPSYLPNKVKNVGKVARAICIMSHPIPLTSDSHSAQVILPQKQLGRKSDMYLFCCSYAHNVAPQGKYIAFVSAEVETDNPELELKPGIDLLGPIDEIFYETYDRYVPTNTMEDDNCFISTSYDATTHFETTVQDVIAIYGEITGKKFSVFEFDEEEEKVEKESARFVGKFRIQKRRRNGNNKDDDTSPRIKYKSLQCFGGCTGAVKIESSNEPIDIDHEPIDVDCGGETNSLCKGNSNEVVDIDPTDVEGQCQYSVSAPACMPQEDCSVKEISRLDRLFSFSNYENESVGRILDNDGIEMSSSTSVSTLVENAGNQVLKCGSVGHKIDYTNNTVAVFPDYILCGDVYGAEYCLTFSGSSIRMEGSTANGVKGIFNAEWTLGDIISIESEWCGMVTTAMVYICFKSKVSQGAGNTNDTSGVDKLKFSVCDPLWNEGEEAIKSLHVRYRDSWNVTSDSDWKNDGNAFFGHNEMVISKPYFPVLHETFEEVIYPKGDPDAVSISKRDVELLHPETFINDTIIDFYILYLKSKLKPGDKHRFHFFNSFFFRKLADLDKGPSNACGGRLAFQRVHKWTRKMNLFEKDYIFIPINYSLHWSLIVICHPGEVVHSRGKGLCNEMKAEIQLRYHASYTWILSEEVIGASRILFREWRERHNGTVDDTLSKFLHLRFVPLELPQQENSYDCGLFVLHYVERFLEEAPINFSPFKITELSNFLNRNWFLPVEASLKRACIQKLICEILEDWSSTQFSDPYEEEAGVEFLEEISSSVSGTGTDTGINISVTTKSPMRVAHQQQPGELGLNSRNLLEPGTRARSLSNEDCWQTGTIHGSSCISPVEEIGERISDSSSDAEDYSQPTGLATEFPSTTFSHKNLGSLGSSSSNKKYMQIEEPYDDSSSEASISGSLKSSEIGVGVDEDHFLSQIEGSDHRTQTNCHELSSKSIESEEFADCVVEDSEEGNSMHNDQVADDSPSSLHCNDLVASIDAIKATESILRKVRKPICNVDLASDEQTRKDKAYIF</sequence>
<feature type="domain" description="K-box" evidence="7">
    <location>
        <begin position="25"/>
        <end position="115"/>
    </location>
</feature>
<feature type="domain" description="Ubiquitin-like protease family profile" evidence="6">
    <location>
        <begin position="926"/>
        <end position="1121"/>
    </location>
</feature>
<comment type="similarity">
    <text evidence="2">Belongs to the Rab GDI family.</text>
</comment>
<evidence type="ECO:0000256" key="4">
    <source>
        <dbReference type="ARBA" id="ARBA00022801"/>
    </source>
</evidence>
<dbReference type="GO" id="GO:0005093">
    <property type="term" value="F:Rab GDP-dissociation inhibitor activity"/>
    <property type="evidence" value="ECO:0007669"/>
    <property type="project" value="InterPro"/>
</dbReference>
<gene>
    <name evidence="8" type="ORF">NC653_019438</name>
</gene>
<dbReference type="Pfam" id="PF02902">
    <property type="entry name" value="Peptidase_C48"/>
    <property type="match status" value="1"/>
</dbReference>
<reference evidence="8" key="1">
    <citation type="journal article" date="2023" name="Mol. Ecol. Resour.">
        <title>Chromosome-level genome assembly of a triploid poplar Populus alba 'Berolinensis'.</title>
        <authorList>
            <person name="Chen S."/>
            <person name="Yu Y."/>
            <person name="Wang X."/>
            <person name="Wang S."/>
            <person name="Zhang T."/>
            <person name="Zhou Y."/>
            <person name="He R."/>
            <person name="Meng N."/>
            <person name="Wang Y."/>
            <person name="Liu W."/>
            <person name="Liu Z."/>
            <person name="Liu J."/>
            <person name="Guo Q."/>
            <person name="Huang H."/>
            <person name="Sederoff R.R."/>
            <person name="Wang G."/>
            <person name="Qu G."/>
            <person name="Chen S."/>
        </authorList>
    </citation>
    <scope>NUCLEOTIDE SEQUENCE</scope>
    <source>
        <strain evidence="8">SC-2020</strain>
    </source>
</reference>
<dbReference type="PROSITE" id="PS50600">
    <property type="entry name" value="ULP_PROTEASE"/>
    <property type="match status" value="1"/>
</dbReference>
<dbReference type="Pfam" id="PF25352">
    <property type="entry name" value="PH_ULP"/>
    <property type="match status" value="1"/>
</dbReference>
<dbReference type="InterPro" id="IPR036188">
    <property type="entry name" value="FAD/NAD-bd_sf"/>
</dbReference>
<dbReference type="PRINTS" id="PR00891">
    <property type="entry name" value="RABGDIREP"/>
</dbReference>
<dbReference type="GO" id="GO:0003700">
    <property type="term" value="F:DNA-binding transcription factor activity"/>
    <property type="evidence" value="ECO:0007669"/>
    <property type="project" value="InterPro"/>
</dbReference>
<dbReference type="InterPro" id="IPR057375">
    <property type="entry name" value="ULP2A/B_PH"/>
</dbReference>
<dbReference type="Pfam" id="PF00996">
    <property type="entry name" value="GDI"/>
    <property type="match status" value="1"/>
</dbReference>
<evidence type="ECO:0000256" key="5">
    <source>
        <dbReference type="SAM" id="MobiDB-lite"/>
    </source>
</evidence>
<keyword evidence="4" id="KW-0378">Hydrolase</keyword>
<dbReference type="GO" id="GO:0015031">
    <property type="term" value="P:protein transport"/>
    <property type="evidence" value="ECO:0007669"/>
    <property type="project" value="InterPro"/>
</dbReference>
<evidence type="ECO:0000313" key="8">
    <source>
        <dbReference type="EMBL" id="KAJ6991231.1"/>
    </source>
</evidence>
<dbReference type="Pfam" id="PF01486">
    <property type="entry name" value="K-box"/>
    <property type="match status" value="1"/>
</dbReference>
<dbReference type="SUPFAM" id="SSF51905">
    <property type="entry name" value="FAD/NAD(P)-binding domain"/>
    <property type="match status" value="2"/>
</dbReference>
<evidence type="ECO:0000256" key="3">
    <source>
        <dbReference type="ARBA" id="ARBA00022670"/>
    </source>
</evidence>
<dbReference type="PANTHER" id="PTHR47764:SF14">
    <property type="entry name" value="UBIQUITIN-LIKE PROTEASE FAMILY PROFILE DOMAIN-CONTAINING PROTEIN"/>
    <property type="match status" value="1"/>
</dbReference>